<dbReference type="CDD" id="cd09272">
    <property type="entry name" value="RNase_HI_RT_Ty1"/>
    <property type="match status" value="1"/>
</dbReference>
<dbReference type="EMBL" id="BQNB010018893">
    <property type="protein sequence ID" value="GJT79363.1"/>
    <property type="molecule type" value="Genomic_DNA"/>
</dbReference>
<evidence type="ECO:0000313" key="3">
    <source>
        <dbReference type="EMBL" id="GJT79363.1"/>
    </source>
</evidence>
<feature type="coiled-coil region" evidence="1">
    <location>
        <begin position="664"/>
        <end position="691"/>
    </location>
</feature>
<feature type="compositionally biased region" description="Basic residues" evidence="2">
    <location>
        <begin position="419"/>
        <end position="429"/>
    </location>
</feature>
<evidence type="ECO:0000256" key="2">
    <source>
        <dbReference type="SAM" id="MobiDB-lite"/>
    </source>
</evidence>
<feature type="compositionally biased region" description="Polar residues" evidence="2">
    <location>
        <begin position="360"/>
        <end position="378"/>
    </location>
</feature>
<organism evidence="3 4">
    <name type="scientific">Tanacetum coccineum</name>
    <dbReference type="NCBI Taxonomy" id="301880"/>
    <lineage>
        <taxon>Eukaryota</taxon>
        <taxon>Viridiplantae</taxon>
        <taxon>Streptophyta</taxon>
        <taxon>Embryophyta</taxon>
        <taxon>Tracheophyta</taxon>
        <taxon>Spermatophyta</taxon>
        <taxon>Magnoliopsida</taxon>
        <taxon>eudicotyledons</taxon>
        <taxon>Gunneridae</taxon>
        <taxon>Pentapetalae</taxon>
        <taxon>asterids</taxon>
        <taxon>campanulids</taxon>
        <taxon>Asterales</taxon>
        <taxon>Asteraceae</taxon>
        <taxon>Asteroideae</taxon>
        <taxon>Anthemideae</taxon>
        <taxon>Anthemidinae</taxon>
        <taxon>Tanacetum</taxon>
    </lineage>
</organism>
<gene>
    <name evidence="3" type="ORF">Tco_1053705</name>
</gene>
<dbReference type="PANTHER" id="PTHR11439">
    <property type="entry name" value="GAG-POL-RELATED RETROTRANSPOSON"/>
    <property type="match status" value="1"/>
</dbReference>
<reference evidence="3" key="1">
    <citation type="journal article" date="2022" name="Int. J. Mol. Sci.">
        <title>Draft Genome of Tanacetum Coccineum: Genomic Comparison of Closely Related Tanacetum-Family Plants.</title>
        <authorList>
            <person name="Yamashiro T."/>
            <person name="Shiraishi A."/>
            <person name="Nakayama K."/>
            <person name="Satake H."/>
        </authorList>
    </citation>
    <scope>NUCLEOTIDE SEQUENCE</scope>
</reference>
<keyword evidence="1" id="KW-0175">Coiled coil</keyword>
<feature type="region of interest" description="Disordered" evidence="2">
    <location>
        <begin position="622"/>
        <end position="643"/>
    </location>
</feature>
<feature type="compositionally biased region" description="Low complexity" evidence="2">
    <location>
        <begin position="628"/>
        <end position="638"/>
    </location>
</feature>
<feature type="region of interest" description="Disordered" evidence="2">
    <location>
        <begin position="415"/>
        <end position="452"/>
    </location>
</feature>
<evidence type="ECO:0000313" key="4">
    <source>
        <dbReference type="Proteomes" id="UP001151760"/>
    </source>
</evidence>
<comment type="caution">
    <text evidence="3">The sequence shown here is derived from an EMBL/GenBank/DDBJ whole genome shotgun (WGS) entry which is preliminary data.</text>
</comment>
<name>A0ABQ5GUM8_9ASTR</name>
<feature type="region of interest" description="Disordered" evidence="2">
    <location>
        <begin position="333"/>
        <end position="355"/>
    </location>
</feature>
<proteinExistence type="predicted"/>
<dbReference type="Proteomes" id="UP001151760">
    <property type="component" value="Unassembled WGS sequence"/>
</dbReference>
<dbReference type="PANTHER" id="PTHR11439:SF496">
    <property type="entry name" value="RNA-DIRECTED DNA POLYMERASE"/>
    <property type="match status" value="1"/>
</dbReference>
<protein>
    <submittedName>
        <fullName evidence="3">Uncharacterized protein</fullName>
    </submittedName>
</protein>
<accession>A0ABQ5GUM8</accession>
<evidence type="ECO:0000256" key="1">
    <source>
        <dbReference type="SAM" id="Coils"/>
    </source>
</evidence>
<keyword evidence="4" id="KW-1185">Reference proteome</keyword>
<sequence length="714" mass="80035">MFHGLWWNTKAELRVNCYCDAGFETDRDDTKSQTGYVFILNGGAVDWKSSKQSTTAMSTIEAEYIATSEATMEAIWIRKFSGLVSPASTQVSTASTQVSTPNLSDATIYAFLANQPNGSQLVHEDLEQIHEDNLEEMDFKWLLSLLSMRTRRFFQKTSRKITINRSDTTRYDMSKTLSSKAMLAIDGAGFDCSYMADDEVPINMALMAFSDSEINCTSQSLDFNQLCLEEFQQLSLKAYGPKFMSDVDKFENKTVFPTKIEFVKQQEKPVRKPVKYAEMYISQGPRGNQRNWNNQKSQQLGSDFVMPKAVNNARPNTTVVNAVRANQLMLLRPPNVGFHPQPKRSKDSPFDLEAYTDSDYTGASLDTKSTTGGYTSPSRQKKVIITETSIRSDLKLDDAEGTYCLPTATIFAELERMGPQKKKSRRKQRKDSGPTEPIPDEAINEEHVATPSYDPPQIILALETTKSNQALEIESLKRTVKSLEKRRKSRTPWFKRLRKVGSVSRVESSTDVSLCAQEDASKQGRKIADLNVDAEVTLVDETQEMNDDNLMFDTVTTAGEVVTTVNVEVTTTNAPIITIDELTLAQTLIEIKAAKPKAITSAATTTTTTKHKARGVIVQEPSEFKTTSSPLQSSQLPQAKDKGKAKMVELEKPLKKKDQIVMDEKVARNLEAQLQAELEEEERISRLKEEKSNIALLESWDNTQAMMDADFQLA</sequence>
<reference evidence="3" key="2">
    <citation type="submission" date="2022-01" db="EMBL/GenBank/DDBJ databases">
        <authorList>
            <person name="Yamashiro T."/>
            <person name="Shiraishi A."/>
            <person name="Satake H."/>
            <person name="Nakayama K."/>
        </authorList>
    </citation>
    <scope>NUCLEOTIDE SEQUENCE</scope>
</reference>
<feature type="region of interest" description="Disordered" evidence="2">
    <location>
        <begin position="360"/>
        <end position="379"/>
    </location>
</feature>